<dbReference type="Pfam" id="PF25973">
    <property type="entry name" value="BSH_CzcB"/>
    <property type="match status" value="1"/>
</dbReference>
<keyword evidence="2 3" id="KW-0175">Coiled coil</keyword>
<feature type="domain" description="Multidrug resistance protein MdtA-like barrel-sandwich hybrid" evidence="6">
    <location>
        <begin position="83"/>
        <end position="178"/>
    </location>
</feature>
<keyword evidence="10" id="KW-1185">Reference proteome</keyword>
<dbReference type="eggNOG" id="COG0845">
    <property type="taxonomic scope" value="Bacteria"/>
</dbReference>
<evidence type="ECO:0000259" key="8">
    <source>
        <dbReference type="Pfam" id="PF25990"/>
    </source>
</evidence>
<name>A4XM90_CALS8</name>
<dbReference type="RefSeq" id="WP_011917946.1">
    <property type="nucleotide sequence ID" value="NC_009437.1"/>
</dbReference>
<reference evidence="9 10" key="1">
    <citation type="journal article" date="2008" name="Appl. Environ. Microbiol.">
        <title>Hydrogenomics of the extremely thermophilic bacterium Caldicellulosiruptor saccharolyticus.</title>
        <authorList>
            <person name="van de Werken H.J."/>
            <person name="Verhaart M.R."/>
            <person name="VanFossen A.L."/>
            <person name="Willquist K."/>
            <person name="Lewis D.L."/>
            <person name="Nichols J.D."/>
            <person name="Goorissen H.P."/>
            <person name="Mongodin E.F."/>
            <person name="Nelson K.E."/>
            <person name="van Niel E.W."/>
            <person name="Stams A.J."/>
            <person name="Ward D.E."/>
            <person name="de Vos W.M."/>
            <person name="van der Oost J."/>
            <person name="Kelly R.M."/>
            <person name="Kengen S.W."/>
        </authorList>
    </citation>
    <scope>NUCLEOTIDE SEQUENCE [LARGE SCALE GENOMIC DNA]</scope>
    <source>
        <strain evidence="10">ATCC 43494 / DSM 8903 / Tp8T 6331</strain>
    </source>
</reference>
<evidence type="ECO:0000256" key="5">
    <source>
        <dbReference type="SAM" id="Phobius"/>
    </source>
</evidence>
<accession>A4XM90</accession>
<evidence type="ECO:0000256" key="2">
    <source>
        <dbReference type="ARBA" id="ARBA00023054"/>
    </source>
</evidence>
<keyword evidence="5" id="KW-1133">Transmembrane helix</keyword>
<dbReference type="PANTHER" id="PTHR32347">
    <property type="entry name" value="EFFLUX SYSTEM COMPONENT YKNX-RELATED"/>
    <property type="match status" value="1"/>
</dbReference>
<dbReference type="Gene3D" id="2.40.30.170">
    <property type="match status" value="2"/>
</dbReference>
<dbReference type="InterPro" id="IPR058636">
    <property type="entry name" value="Beta-barrel_YknX"/>
</dbReference>
<evidence type="ECO:0000259" key="6">
    <source>
        <dbReference type="Pfam" id="PF25917"/>
    </source>
</evidence>
<dbReference type="Pfam" id="PF25917">
    <property type="entry name" value="BSH_RND"/>
    <property type="match status" value="1"/>
</dbReference>
<dbReference type="AlphaFoldDB" id="A4XM90"/>
<evidence type="ECO:0000256" key="4">
    <source>
        <dbReference type="SAM" id="MobiDB-lite"/>
    </source>
</evidence>
<dbReference type="Gene3D" id="2.40.50.100">
    <property type="match status" value="2"/>
</dbReference>
<keyword evidence="5" id="KW-0812">Transmembrane</keyword>
<feature type="domain" description="CzcB-like barrel-sandwich hybrid" evidence="7">
    <location>
        <begin position="279"/>
        <end position="372"/>
    </location>
</feature>
<dbReference type="SUPFAM" id="SSF111369">
    <property type="entry name" value="HlyD-like secretion proteins"/>
    <property type="match status" value="2"/>
</dbReference>
<keyword evidence="5" id="KW-0472">Membrane</keyword>
<evidence type="ECO:0000256" key="3">
    <source>
        <dbReference type="SAM" id="Coils"/>
    </source>
</evidence>
<dbReference type="Pfam" id="PF25990">
    <property type="entry name" value="Beta-barrel_YknX"/>
    <property type="match status" value="1"/>
</dbReference>
<dbReference type="Proteomes" id="UP000000256">
    <property type="component" value="Chromosome"/>
</dbReference>
<evidence type="ECO:0000256" key="1">
    <source>
        <dbReference type="ARBA" id="ARBA00004196"/>
    </source>
</evidence>
<evidence type="ECO:0000313" key="9">
    <source>
        <dbReference type="EMBL" id="ABP68025.1"/>
    </source>
</evidence>
<feature type="domain" description="YknX-like beta-barrel" evidence="8">
    <location>
        <begin position="382"/>
        <end position="454"/>
    </location>
</feature>
<dbReference type="EMBL" id="CP000679">
    <property type="protein sequence ID" value="ABP68025.1"/>
    <property type="molecule type" value="Genomic_DNA"/>
</dbReference>
<protein>
    <submittedName>
        <fullName evidence="9">Efflux transporter, RND family, MFP subunit</fullName>
    </submittedName>
</protein>
<dbReference type="Gene3D" id="1.10.287.470">
    <property type="entry name" value="Helix hairpin bin"/>
    <property type="match status" value="1"/>
</dbReference>
<feature type="region of interest" description="Disordered" evidence="4">
    <location>
        <begin position="636"/>
        <end position="665"/>
    </location>
</feature>
<proteinExistence type="predicted"/>
<dbReference type="OrthoDB" id="1725043at2"/>
<feature type="coiled-coil region" evidence="3">
    <location>
        <begin position="310"/>
        <end position="344"/>
    </location>
</feature>
<evidence type="ECO:0000259" key="7">
    <source>
        <dbReference type="Pfam" id="PF25973"/>
    </source>
</evidence>
<feature type="region of interest" description="Disordered" evidence="4">
    <location>
        <begin position="486"/>
        <end position="558"/>
    </location>
</feature>
<dbReference type="InterPro" id="IPR058625">
    <property type="entry name" value="MdtA-like_BSH"/>
</dbReference>
<dbReference type="Gene3D" id="2.40.420.20">
    <property type="match status" value="1"/>
</dbReference>
<dbReference type="KEGG" id="csc:Csac_2448"/>
<evidence type="ECO:0000313" key="10">
    <source>
        <dbReference type="Proteomes" id="UP000000256"/>
    </source>
</evidence>
<sequence length="665" mass="72055">MAFRIKSLKTPKITIGFKNKAAKRIIVSILVVAILAAGGFGIYKFVQGKKDQTQTVQQRTARVTRGDITVTVSGSGPIESAQSVDLTSTVSSTITKVNFNDGDTVKKGDIIFELESQDAKDKIDSIKSQIDDVNSSIADIQESIKNLVITAPISGYVKNLNAQEGDRISKGSTILTIIDTSKLKVTLPFSAALFGKVKIGAPAVVYIPDISQSIQGTVSYLGNTTYTNDYGGKVFDVEITISNPGALQEGMKASAEIKAGNDVYLSTQDSTLEYVDKENVRAKVDGEVEEIFARNNQFVEKGTVLLKLSNDDLSKQLKNYQTQLKNLQEQLKEAESNLENYYIKAPFDGVVTNINFKKGDSIKPGETLATVFDNKNLVFRVDIDELDIAKIKVGQKVNITVDALPQTQTDALTGKVAKIPLEGTTQNGVTTYSVTISIDSPKDLKIGMNANAEIIVNQKQDILMVPLEAVQKFGNRYFVFVKSSSQNSSQEGQSGGFFPQRGFGNSQQSQSSKQDLQNWPQRQQQEGSSTQNTQQSANRQSRGSWSQNSQGTGSFSQQRARRMASLLGSSYYKGAVLRPVEVGINNDSYIEIVSGLSDGDIVVLPPLSTGSTTTQTQTQQGFNIMGGFGGPGGGMPGEFRQFRQNRGGTGTRNQSSSSQGSNTNR</sequence>
<dbReference type="GO" id="GO:0030313">
    <property type="term" value="C:cell envelope"/>
    <property type="evidence" value="ECO:0007669"/>
    <property type="project" value="UniProtKB-SubCell"/>
</dbReference>
<dbReference type="InterPro" id="IPR058647">
    <property type="entry name" value="BSH_CzcB-like"/>
</dbReference>
<dbReference type="HOGENOM" id="CLU_018816_12_1_9"/>
<dbReference type="STRING" id="351627.Csac_2448"/>
<feature type="transmembrane region" description="Helical" evidence="5">
    <location>
        <begin position="21"/>
        <end position="43"/>
    </location>
</feature>
<feature type="compositionally biased region" description="Polar residues" evidence="4">
    <location>
        <begin position="515"/>
        <end position="558"/>
    </location>
</feature>
<comment type="subcellular location">
    <subcellularLocation>
        <location evidence="1">Cell envelope</location>
    </subcellularLocation>
</comment>
<organism evidence="9 10">
    <name type="scientific">Caldicellulosiruptor saccharolyticus (strain ATCC 43494 / DSM 8903 / Tp8T 6331)</name>
    <dbReference type="NCBI Taxonomy" id="351627"/>
    <lineage>
        <taxon>Bacteria</taxon>
        <taxon>Bacillati</taxon>
        <taxon>Bacillota</taxon>
        <taxon>Bacillota incertae sedis</taxon>
        <taxon>Caldicellulosiruptorales</taxon>
        <taxon>Caldicellulosiruptoraceae</taxon>
        <taxon>Caldicellulosiruptor</taxon>
    </lineage>
</organism>
<gene>
    <name evidence="9" type="ordered locus">Csac_2448</name>
</gene>
<dbReference type="InterPro" id="IPR050465">
    <property type="entry name" value="UPF0194_transport"/>
</dbReference>
<feature type="compositionally biased region" description="Low complexity" evidence="4">
    <location>
        <begin position="651"/>
        <end position="665"/>
    </location>
</feature>
<dbReference type="PRINTS" id="PR01490">
    <property type="entry name" value="RTXTOXIND"/>
</dbReference>
<dbReference type="PANTHER" id="PTHR32347:SF14">
    <property type="entry name" value="EFFLUX SYSTEM COMPONENT YKNX-RELATED"/>
    <property type="match status" value="1"/>
</dbReference>